<evidence type="ECO:0000256" key="1">
    <source>
        <dbReference type="SAM" id="MobiDB-lite"/>
    </source>
</evidence>
<dbReference type="AlphaFoldDB" id="A0A0F4NNX2"/>
<comment type="caution">
    <text evidence="2">The sequence shown here is derived from an EMBL/GenBank/DDBJ whole genome shotgun (WGS) entry which is preliminary data.</text>
</comment>
<reference evidence="2 3" key="1">
    <citation type="journal article" date="2015" name="BMC Genomics">
        <title>Genome mining reveals unlocked bioactive potential of marine Gram-negative bacteria.</title>
        <authorList>
            <person name="Machado H."/>
            <person name="Sonnenschein E.C."/>
            <person name="Melchiorsen J."/>
            <person name="Gram L."/>
        </authorList>
    </citation>
    <scope>NUCLEOTIDE SEQUENCE [LARGE SCALE GENOMIC DNA]</scope>
    <source>
        <strain evidence="2 3">S2757</strain>
    </source>
</reference>
<evidence type="ECO:0000313" key="2">
    <source>
        <dbReference type="EMBL" id="KJY84812.1"/>
    </source>
</evidence>
<accession>A0A0F4NNX2</accession>
<dbReference type="PATRIC" id="fig|579748.3.peg.436"/>
<dbReference type="Proteomes" id="UP000033673">
    <property type="component" value="Unassembled WGS sequence"/>
</dbReference>
<proteinExistence type="predicted"/>
<dbReference type="STRING" id="579748.TW81_02110"/>
<gene>
    <name evidence="2" type="ORF">TW81_02110</name>
</gene>
<dbReference type="EMBL" id="JXXV01000006">
    <property type="protein sequence ID" value="KJY84812.1"/>
    <property type="molecule type" value="Genomic_DNA"/>
</dbReference>
<sequence>MGGGCSESVANKAADKGVEFFNRGNHKDPYFDSLCHAGICVAEALDPKYKFKKPQAATSKSFRNTKPKSRKHKQQSNLLSLG</sequence>
<name>A0A0F4NNX2_9VIBR</name>
<evidence type="ECO:0000313" key="3">
    <source>
        <dbReference type="Proteomes" id="UP000033673"/>
    </source>
</evidence>
<feature type="region of interest" description="Disordered" evidence="1">
    <location>
        <begin position="53"/>
        <end position="82"/>
    </location>
</feature>
<organism evidence="2 3">
    <name type="scientific">Vibrio galatheae</name>
    <dbReference type="NCBI Taxonomy" id="579748"/>
    <lineage>
        <taxon>Bacteria</taxon>
        <taxon>Pseudomonadati</taxon>
        <taxon>Pseudomonadota</taxon>
        <taxon>Gammaproteobacteria</taxon>
        <taxon>Vibrionales</taxon>
        <taxon>Vibrionaceae</taxon>
        <taxon>Vibrio</taxon>
    </lineage>
</organism>
<feature type="compositionally biased region" description="Basic residues" evidence="1">
    <location>
        <begin position="63"/>
        <end position="74"/>
    </location>
</feature>
<keyword evidence="3" id="KW-1185">Reference proteome</keyword>
<protein>
    <submittedName>
        <fullName evidence="2">Uncharacterized protein</fullName>
    </submittedName>
</protein>